<reference evidence="1" key="1">
    <citation type="submission" date="2018-05" db="EMBL/GenBank/DDBJ databases">
        <authorList>
            <person name="Lanie J.A."/>
            <person name="Ng W.-L."/>
            <person name="Kazmierczak K.M."/>
            <person name="Andrzejewski T.M."/>
            <person name="Davidsen T.M."/>
            <person name="Wayne K.J."/>
            <person name="Tettelin H."/>
            <person name="Glass J.I."/>
            <person name="Rusch D."/>
            <person name="Podicherti R."/>
            <person name="Tsui H.-C.T."/>
            <person name="Winkler M.E."/>
        </authorList>
    </citation>
    <scope>NUCLEOTIDE SEQUENCE</scope>
</reference>
<feature type="non-terminal residue" evidence="1">
    <location>
        <position position="89"/>
    </location>
</feature>
<dbReference type="InterPro" id="IPR011051">
    <property type="entry name" value="RmlC_Cupin_sf"/>
</dbReference>
<accession>A0A382RMU8</accession>
<name>A0A382RMU8_9ZZZZ</name>
<sequence>MSIDLNTRLAKFEDLVPSKVPFVEGKLEGHRDRLNYSVIGPGVSEDAKQNVKIAEAHGFNIGGVNAAPMNGSGLHSHTTAEVFLVYQGR</sequence>
<protein>
    <recommendedName>
        <fullName evidence="2">Cupin 2 conserved barrel domain-containing protein</fullName>
    </recommendedName>
</protein>
<evidence type="ECO:0008006" key="2">
    <source>
        <dbReference type="Google" id="ProtNLM"/>
    </source>
</evidence>
<gene>
    <name evidence="1" type="ORF">METZ01_LOCUS351152</name>
</gene>
<dbReference type="EMBL" id="UINC01122471">
    <property type="protein sequence ID" value="SVC98298.1"/>
    <property type="molecule type" value="Genomic_DNA"/>
</dbReference>
<evidence type="ECO:0000313" key="1">
    <source>
        <dbReference type="EMBL" id="SVC98298.1"/>
    </source>
</evidence>
<proteinExistence type="predicted"/>
<dbReference type="AlphaFoldDB" id="A0A382RMU8"/>
<organism evidence="1">
    <name type="scientific">marine metagenome</name>
    <dbReference type="NCBI Taxonomy" id="408172"/>
    <lineage>
        <taxon>unclassified sequences</taxon>
        <taxon>metagenomes</taxon>
        <taxon>ecological metagenomes</taxon>
    </lineage>
</organism>
<dbReference type="SUPFAM" id="SSF51182">
    <property type="entry name" value="RmlC-like cupins"/>
    <property type="match status" value="1"/>
</dbReference>